<keyword evidence="1" id="KW-1133">Transmembrane helix</keyword>
<protein>
    <submittedName>
        <fullName evidence="2">Uncharacterized protein</fullName>
    </submittedName>
</protein>
<keyword evidence="1" id="KW-0812">Transmembrane</keyword>
<dbReference type="EMBL" id="CAJPVJ010006604">
    <property type="protein sequence ID" value="CAG2170581.1"/>
    <property type="molecule type" value="Genomic_DNA"/>
</dbReference>
<evidence type="ECO:0000313" key="2">
    <source>
        <dbReference type="EMBL" id="CAD7653394.1"/>
    </source>
</evidence>
<gene>
    <name evidence="2" type="ORF">ONB1V03_LOCUS10048</name>
</gene>
<dbReference type="EMBL" id="OC921429">
    <property type="protein sequence ID" value="CAD7653394.1"/>
    <property type="molecule type" value="Genomic_DNA"/>
</dbReference>
<sequence>MHQHQDNQPIAMAFPPLIIAIIITTPVVVTGLDLSDVITPLCAVMSMNEIGKCGDTFIQQLEHPPYLVPKAWGRGYCCALNHLRDCIVEHVGDKCGDTETINKIVTPVVSAVKQLSVPSGDCHHFRGFIGTVLCQPDMLLIVETIGVVILFLMSVSAVIRCGRKSSPAVATDRFPAVARNTHNVETII</sequence>
<organism evidence="2">
    <name type="scientific">Oppiella nova</name>
    <dbReference type="NCBI Taxonomy" id="334625"/>
    <lineage>
        <taxon>Eukaryota</taxon>
        <taxon>Metazoa</taxon>
        <taxon>Ecdysozoa</taxon>
        <taxon>Arthropoda</taxon>
        <taxon>Chelicerata</taxon>
        <taxon>Arachnida</taxon>
        <taxon>Acari</taxon>
        <taxon>Acariformes</taxon>
        <taxon>Sarcoptiformes</taxon>
        <taxon>Oribatida</taxon>
        <taxon>Brachypylina</taxon>
        <taxon>Oppioidea</taxon>
        <taxon>Oppiidae</taxon>
        <taxon>Oppiella</taxon>
    </lineage>
</organism>
<name>A0A7R9QQY9_9ACAR</name>
<dbReference type="AlphaFoldDB" id="A0A7R9QQY9"/>
<keyword evidence="1" id="KW-0472">Membrane</keyword>
<evidence type="ECO:0000313" key="3">
    <source>
        <dbReference type="Proteomes" id="UP000728032"/>
    </source>
</evidence>
<accession>A0A7R9QQY9</accession>
<reference evidence="2" key="1">
    <citation type="submission" date="2020-11" db="EMBL/GenBank/DDBJ databases">
        <authorList>
            <person name="Tran Van P."/>
        </authorList>
    </citation>
    <scope>NUCLEOTIDE SEQUENCE</scope>
</reference>
<proteinExistence type="predicted"/>
<feature type="transmembrane region" description="Helical" evidence="1">
    <location>
        <begin position="138"/>
        <end position="159"/>
    </location>
</feature>
<dbReference type="Proteomes" id="UP000728032">
    <property type="component" value="Unassembled WGS sequence"/>
</dbReference>
<evidence type="ECO:0000256" key="1">
    <source>
        <dbReference type="SAM" id="Phobius"/>
    </source>
</evidence>
<keyword evidence="3" id="KW-1185">Reference proteome</keyword>
<feature type="transmembrane region" description="Helical" evidence="1">
    <location>
        <begin position="12"/>
        <end position="32"/>
    </location>
</feature>